<sequence length="90" mass="9644">MCPLSVSAARRHINTSDRQSNAGVKVSLCVRPARTALWFALSRIVDPYDDGGGDVRTPECVGKASRSYQLVAGNLPQMAGAQLALELMNL</sequence>
<gene>
    <name evidence="1" type="ORF">F444_15547</name>
</gene>
<accession>A0A080ZLN9</accession>
<reference evidence="1 2" key="1">
    <citation type="submission" date="2013-11" db="EMBL/GenBank/DDBJ databases">
        <title>The Genome Sequence of Phytophthora parasitica P1976.</title>
        <authorList>
            <consortium name="The Broad Institute Genomics Platform"/>
            <person name="Russ C."/>
            <person name="Tyler B."/>
            <person name="Panabieres F."/>
            <person name="Shan W."/>
            <person name="Tripathy S."/>
            <person name="Grunwald N."/>
            <person name="Machado M."/>
            <person name="Johnson C.S."/>
            <person name="Walker B."/>
            <person name="Young S."/>
            <person name="Zeng Q."/>
            <person name="Gargeya S."/>
            <person name="Fitzgerald M."/>
            <person name="Haas B."/>
            <person name="Abouelleil A."/>
            <person name="Allen A.W."/>
            <person name="Alvarado L."/>
            <person name="Arachchi H.M."/>
            <person name="Berlin A.M."/>
            <person name="Chapman S.B."/>
            <person name="Gainer-Dewar J."/>
            <person name="Goldberg J."/>
            <person name="Griggs A."/>
            <person name="Gujja S."/>
            <person name="Hansen M."/>
            <person name="Howarth C."/>
            <person name="Imamovic A."/>
            <person name="Ireland A."/>
            <person name="Larimer J."/>
            <person name="McCowan C."/>
            <person name="Murphy C."/>
            <person name="Pearson M."/>
            <person name="Poon T.W."/>
            <person name="Priest M."/>
            <person name="Roberts A."/>
            <person name="Saif S."/>
            <person name="Shea T."/>
            <person name="Sisk P."/>
            <person name="Sykes S."/>
            <person name="Wortman J."/>
            <person name="Nusbaum C."/>
            <person name="Birren B."/>
        </authorList>
    </citation>
    <scope>NUCLEOTIDE SEQUENCE [LARGE SCALE GENOMIC DNA]</scope>
    <source>
        <strain evidence="1 2">P1976</strain>
    </source>
</reference>
<proteinExistence type="predicted"/>
<evidence type="ECO:0000313" key="2">
    <source>
        <dbReference type="Proteomes" id="UP000028582"/>
    </source>
</evidence>
<evidence type="ECO:0000313" key="1">
    <source>
        <dbReference type="EMBL" id="ETO67550.1"/>
    </source>
</evidence>
<dbReference type="EMBL" id="ANJA01002887">
    <property type="protein sequence ID" value="ETO67550.1"/>
    <property type="molecule type" value="Genomic_DNA"/>
</dbReference>
<dbReference type="Proteomes" id="UP000028582">
    <property type="component" value="Unassembled WGS sequence"/>
</dbReference>
<name>A0A080ZLN9_PHYNI</name>
<organism evidence="1 2">
    <name type="scientific">Phytophthora nicotianae P1976</name>
    <dbReference type="NCBI Taxonomy" id="1317066"/>
    <lineage>
        <taxon>Eukaryota</taxon>
        <taxon>Sar</taxon>
        <taxon>Stramenopiles</taxon>
        <taxon>Oomycota</taxon>
        <taxon>Peronosporomycetes</taxon>
        <taxon>Peronosporales</taxon>
        <taxon>Peronosporaceae</taxon>
        <taxon>Phytophthora</taxon>
    </lineage>
</organism>
<protein>
    <submittedName>
        <fullName evidence="1">Uncharacterized protein</fullName>
    </submittedName>
</protein>
<comment type="caution">
    <text evidence="1">The sequence shown here is derived from an EMBL/GenBank/DDBJ whole genome shotgun (WGS) entry which is preliminary data.</text>
</comment>
<dbReference type="AlphaFoldDB" id="A0A080ZLN9"/>